<protein>
    <recommendedName>
        <fullName evidence="3">DUF4132 domain-containing protein</fullName>
    </recommendedName>
</protein>
<accession>A0ABV8FFD3</accession>
<reference evidence="2" key="1">
    <citation type="journal article" date="2019" name="Int. J. Syst. Evol. Microbiol.">
        <title>The Global Catalogue of Microorganisms (GCM) 10K type strain sequencing project: providing services to taxonomists for standard genome sequencing and annotation.</title>
        <authorList>
            <consortium name="The Broad Institute Genomics Platform"/>
            <consortium name="The Broad Institute Genome Sequencing Center for Infectious Disease"/>
            <person name="Wu L."/>
            <person name="Ma J."/>
        </authorList>
    </citation>
    <scope>NUCLEOTIDE SEQUENCE [LARGE SCALE GENOMIC DNA]</scope>
    <source>
        <strain evidence="2">TBRC 7912</strain>
    </source>
</reference>
<evidence type="ECO:0000313" key="1">
    <source>
        <dbReference type="EMBL" id="MFC3986646.1"/>
    </source>
</evidence>
<dbReference type="Proteomes" id="UP001595698">
    <property type="component" value="Unassembled WGS sequence"/>
</dbReference>
<evidence type="ECO:0000313" key="2">
    <source>
        <dbReference type="Proteomes" id="UP001595698"/>
    </source>
</evidence>
<organism evidence="1 2">
    <name type="scientific">Streptosporangium jomthongense</name>
    <dbReference type="NCBI Taxonomy" id="1193683"/>
    <lineage>
        <taxon>Bacteria</taxon>
        <taxon>Bacillati</taxon>
        <taxon>Actinomycetota</taxon>
        <taxon>Actinomycetes</taxon>
        <taxon>Streptosporangiales</taxon>
        <taxon>Streptosporangiaceae</taxon>
        <taxon>Streptosporangium</taxon>
    </lineage>
</organism>
<evidence type="ECO:0008006" key="3">
    <source>
        <dbReference type="Google" id="ProtNLM"/>
    </source>
</evidence>
<dbReference type="EMBL" id="JBHSBC010000063">
    <property type="protein sequence ID" value="MFC3986646.1"/>
    <property type="molecule type" value="Genomic_DNA"/>
</dbReference>
<gene>
    <name evidence="1" type="ORF">ACFOYY_41400</name>
</gene>
<comment type="caution">
    <text evidence="1">The sequence shown here is derived from an EMBL/GenBank/DDBJ whole genome shotgun (WGS) entry which is preliminary data.</text>
</comment>
<proteinExistence type="predicted"/>
<dbReference type="RefSeq" id="WP_386197009.1">
    <property type="nucleotide sequence ID" value="NZ_JBHSBC010000063.1"/>
</dbReference>
<keyword evidence="2" id="KW-1185">Reference proteome</keyword>
<name>A0ABV8FFD3_9ACTN</name>
<sequence>MALANEPERLSVAGCARLLNIPWRRVRHLVKRRVFAPPTGHDTAGEPYWHRRDLYTWASVDGELLSRVPLDHWRSLGIQAPYLGAETIENTVTALRWHTGVGPVWMLWHWDLDASTCERELPSLAKQLPAAAAVTMVGADYGIDGPALYGVLPGAPAQPVYEMPWSALSNVIGMPAPYWPSRLRRPDLMNDWRPGNPPVVAAADPDMDITSVLRLAVTLDEGSPAWRTLVNLAQTWQHRATKAAKSDLKLLAKHTPAATVTVAATPLAVPAVEKDDLPRDIQRAGWLELLDRTDDLALACVNQALQWDGGEDFPYNMREIVDPATERGAEWVARLVPARRTAAFELLKERDQEAVLFQDPLTDAPVVREGVRGQTRYRMAVPYRLPTTSPLAELILEKPVWVRTQDGTLYPAPQFTPYGPKWGYQGSGPTILATLADLLLDDITAPAPTNYDHPTPKGLEELAQRKWPPGTVLTRAQLEAARRGRPIPETD</sequence>